<dbReference type="OrthoDB" id="2866199at2"/>
<dbReference type="AlphaFoldDB" id="A0A1B1Z722"/>
<keyword evidence="3" id="KW-1185">Reference proteome</keyword>
<dbReference type="Pfam" id="PF21818">
    <property type="entry name" value="DUF6884"/>
    <property type="match status" value="1"/>
</dbReference>
<dbReference type="Proteomes" id="UP000077412">
    <property type="component" value="Chromosome"/>
</dbReference>
<sequence length="145" mass="16888">MKRKIGLLATARKKASTPSAAIDLYISPLFVKSVQYAQNNYDDFYFYSAKEGLLTKDQYIEPYNVSIKNFSTSEKREWADQVIASLEQHVKPSQCRIFIHGGWVYREYLQPALEKAGFEFEVPLEGYSIGNQLKWYDEQQQEVKK</sequence>
<dbReference type="KEGG" id="far:ABE41_014760"/>
<organism evidence="2 3">
    <name type="scientific">Fictibacillus arsenicus</name>
    <dbReference type="NCBI Taxonomy" id="255247"/>
    <lineage>
        <taxon>Bacteria</taxon>
        <taxon>Bacillati</taxon>
        <taxon>Bacillota</taxon>
        <taxon>Bacilli</taxon>
        <taxon>Bacillales</taxon>
        <taxon>Fictibacillaceae</taxon>
        <taxon>Fictibacillus</taxon>
    </lineage>
</organism>
<evidence type="ECO:0000313" key="3">
    <source>
        <dbReference type="Proteomes" id="UP000077412"/>
    </source>
</evidence>
<reference evidence="2 3" key="1">
    <citation type="submission" date="2016-08" db="EMBL/GenBank/DDBJ databases">
        <title>Complete genome sequence of Fictibacillus arsenicus G25-54, a strain with toxicity to nematodes and a potential arsenic-resistance activity.</title>
        <authorList>
            <person name="Zheng Z."/>
        </authorList>
    </citation>
    <scope>NUCLEOTIDE SEQUENCE [LARGE SCALE GENOMIC DNA]</scope>
    <source>
        <strain evidence="2 3">G25-54</strain>
    </source>
</reference>
<name>A0A1B1Z722_9BACL</name>
<dbReference type="InterPro" id="IPR049251">
    <property type="entry name" value="DUF6884"/>
</dbReference>
<gene>
    <name evidence="2" type="ORF">ABE41_014760</name>
</gene>
<feature type="domain" description="DUF6884" evidence="1">
    <location>
        <begin position="6"/>
        <end position="138"/>
    </location>
</feature>
<accession>A0A1B1Z722</accession>
<dbReference type="EMBL" id="CP016761">
    <property type="protein sequence ID" value="ANX13267.1"/>
    <property type="molecule type" value="Genomic_DNA"/>
</dbReference>
<dbReference type="STRING" id="255247.ABE41_014760"/>
<dbReference type="RefSeq" id="WP_066291829.1">
    <property type="nucleotide sequence ID" value="NZ_CP016761.1"/>
</dbReference>
<proteinExistence type="predicted"/>
<protein>
    <recommendedName>
        <fullName evidence="1">DUF6884 domain-containing protein</fullName>
    </recommendedName>
</protein>
<evidence type="ECO:0000313" key="2">
    <source>
        <dbReference type="EMBL" id="ANX13267.1"/>
    </source>
</evidence>
<evidence type="ECO:0000259" key="1">
    <source>
        <dbReference type="Pfam" id="PF21818"/>
    </source>
</evidence>